<accession>A0ABW1ZAY6</accession>
<gene>
    <name evidence="2" type="ORF">ACFQBQ_13610</name>
</gene>
<organism evidence="2 3">
    <name type="scientific">Granulicella cerasi</name>
    <dbReference type="NCBI Taxonomy" id="741063"/>
    <lineage>
        <taxon>Bacteria</taxon>
        <taxon>Pseudomonadati</taxon>
        <taxon>Acidobacteriota</taxon>
        <taxon>Terriglobia</taxon>
        <taxon>Terriglobales</taxon>
        <taxon>Acidobacteriaceae</taxon>
        <taxon>Granulicella</taxon>
    </lineage>
</organism>
<keyword evidence="1" id="KW-1133">Transmembrane helix</keyword>
<name>A0ABW1ZAY6_9BACT</name>
<keyword evidence="1" id="KW-0812">Transmembrane</keyword>
<dbReference type="EMBL" id="JBHSWI010000001">
    <property type="protein sequence ID" value="MFC6646602.1"/>
    <property type="molecule type" value="Genomic_DNA"/>
</dbReference>
<feature type="transmembrane region" description="Helical" evidence="1">
    <location>
        <begin position="42"/>
        <end position="63"/>
    </location>
</feature>
<dbReference type="RefSeq" id="WP_263370259.1">
    <property type="nucleotide sequence ID" value="NZ_JAGSYD010000001.1"/>
</dbReference>
<proteinExistence type="predicted"/>
<protein>
    <recommendedName>
        <fullName evidence="4">DUF3188 domain-containing protein</fullName>
    </recommendedName>
</protein>
<keyword evidence="1" id="KW-0472">Membrane</keyword>
<feature type="transmembrane region" description="Helical" evidence="1">
    <location>
        <begin position="16"/>
        <end position="36"/>
    </location>
</feature>
<sequence length="75" mass="8457">MPSAPRPKVTREFRNYMLKSALLVFGGLVIVLMVLVKSVPEKVFAISALVLIPCTALVFNLQIRRAYAKQQRAKR</sequence>
<comment type="caution">
    <text evidence="2">The sequence shown here is derived from an EMBL/GenBank/DDBJ whole genome shotgun (WGS) entry which is preliminary data.</text>
</comment>
<reference evidence="3" key="1">
    <citation type="journal article" date="2019" name="Int. J. Syst. Evol. Microbiol.">
        <title>The Global Catalogue of Microorganisms (GCM) 10K type strain sequencing project: providing services to taxonomists for standard genome sequencing and annotation.</title>
        <authorList>
            <consortium name="The Broad Institute Genomics Platform"/>
            <consortium name="The Broad Institute Genome Sequencing Center for Infectious Disease"/>
            <person name="Wu L."/>
            <person name="Ma J."/>
        </authorList>
    </citation>
    <scope>NUCLEOTIDE SEQUENCE [LARGE SCALE GENOMIC DNA]</scope>
    <source>
        <strain evidence="3">CGMCC 1.16026</strain>
    </source>
</reference>
<evidence type="ECO:0008006" key="4">
    <source>
        <dbReference type="Google" id="ProtNLM"/>
    </source>
</evidence>
<keyword evidence="3" id="KW-1185">Reference proteome</keyword>
<evidence type="ECO:0000313" key="2">
    <source>
        <dbReference type="EMBL" id="MFC6646602.1"/>
    </source>
</evidence>
<evidence type="ECO:0000313" key="3">
    <source>
        <dbReference type="Proteomes" id="UP001596391"/>
    </source>
</evidence>
<evidence type="ECO:0000256" key="1">
    <source>
        <dbReference type="SAM" id="Phobius"/>
    </source>
</evidence>
<dbReference type="Proteomes" id="UP001596391">
    <property type="component" value="Unassembled WGS sequence"/>
</dbReference>